<gene>
    <name evidence="8" type="ORF">OH76DRAFT_1403079</name>
</gene>
<organism evidence="8 9">
    <name type="scientific">Lentinus brumalis</name>
    <dbReference type="NCBI Taxonomy" id="2498619"/>
    <lineage>
        <taxon>Eukaryota</taxon>
        <taxon>Fungi</taxon>
        <taxon>Dikarya</taxon>
        <taxon>Basidiomycota</taxon>
        <taxon>Agaricomycotina</taxon>
        <taxon>Agaricomycetes</taxon>
        <taxon>Polyporales</taxon>
        <taxon>Polyporaceae</taxon>
        <taxon>Lentinus</taxon>
    </lineage>
</organism>
<keyword evidence="9" id="KW-1185">Reference proteome</keyword>
<dbReference type="InterPro" id="IPR042241">
    <property type="entry name" value="GCP_C_sf"/>
</dbReference>
<feature type="compositionally biased region" description="Low complexity" evidence="6">
    <location>
        <begin position="477"/>
        <end position="486"/>
    </location>
</feature>
<dbReference type="GO" id="GO:0005816">
    <property type="term" value="C:spindle pole body"/>
    <property type="evidence" value="ECO:0007669"/>
    <property type="project" value="UniProtKB-ARBA"/>
</dbReference>
<name>A0A371DCD5_9APHY</name>
<dbReference type="PANTHER" id="PTHR19302:SF70">
    <property type="entry name" value="GAMMA-TUBULIN COMPLEX COMPONENT 6"/>
    <property type="match status" value="1"/>
</dbReference>
<comment type="subcellular location">
    <subcellularLocation>
        <location evidence="5">Cytoplasm</location>
        <location evidence="5">Cytoskeleton</location>
        <location evidence="5">Microtubule organizing center</location>
    </subcellularLocation>
</comment>
<dbReference type="GO" id="GO:0043015">
    <property type="term" value="F:gamma-tubulin binding"/>
    <property type="evidence" value="ECO:0007669"/>
    <property type="project" value="InterPro"/>
</dbReference>
<dbReference type="PANTHER" id="PTHR19302">
    <property type="entry name" value="GAMMA TUBULIN COMPLEX PROTEIN"/>
    <property type="match status" value="1"/>
</dbReference>
<dbReference type="GO" id="GO:0000922">
    <property type="term" value="C:spindle pole"/>
    <property type="evidence" value="ECO:0007669"/>
    <property type="project" value="InterPro"/>
</dbReference>
<reference evidence="8 9" key="1">
    <citation type="journal article" date="2018" name="Biotechnol. Biofuels">
        <title>Integrative visual omics of the white-rot fungus Polyporus brumalis exposes the biotechnological potential of its oxidative enzymes for delignifying raw plant biomass.</title>
        <authorList>
            <person name="Miyauchi S."/>
            <person name="Rancon A."/>
            <person name="Drula E."/>
            <person name="Hage H."/>
            <person name="Chaduli D."/>
            <person name="Favel A."/>
            <person name="Grisel S."/>
            <person name="Henrissat B."/>
            <person name="Herpoel-Gimbert I."/>
            <person name="Ruiz-Duenas F.J."/>
            <person name="Chevret D."/>
            <person name="Hainaut M."/>
            <person name="Lin J."/>
            <person name="Wang M."/>
            <person name="Pangilinan J."/>
            <person name="Lipzen A."/>
            <person name="Lesage-Meessen L."/>
            <person name="Navarro D."/>
            <person name="Riley R."/>
            <person name="Grigoriev I.V."/>
            <person name="Zhou S."/>
            <person name="Raouche S."/>
            <person name="Rosso M.N."/>
        </authorList>
    </citation>
    <scope>NUCLEOTIDE SEQUENCE [LARGE SCALE GENOMIC DNA]</scope>
    <source>
        <strain evidence="8 9">BRFM 1820</strain>
    </source>
</reference>
<feature type="domain" description="Gamma tubulin complex component C-terminal" evidence="7">
    <location>
        <begin position="594"/>
        <end position="1044"/>
    </location>
</feature>
<proteinExistence type="inferred from homology"/>
<evidence type="ECO:0000313" key="8">
    <source>
        <dbReference type="EMBL" id="RDX50186.1"/>
    </source>
</evidence>
<dbReference type="EMBL" id="KZ857401">
    <property type="protein sequence ID" value="RDX50186.1"/>
    <property type="molecule type" value="Genomic_DNA"/>
</dbReference>
<dbReference type="Pfam" id="PF04130">
    <property type="entry name" value="GCP_C_terminal"/>
    <property type="match status" value="1"/>
</dbReference>
<keyword evidence="3 5" id="KW-0493">Microtubule</keyword>
<protein>
    <recommendedName>
        <fullName evidence="5">Spindle pole body component</fullName>
    </recommendedName>
</protein>
<accession>A0A371DCD5</accession>
<dbReference type="InterPro" id="IPR007259">
    <property type="entry name" value="GCP"/>
</dbReference>
<dbReference type="GO" id="GO:0007020">
    <property type="term" value="P:microtubule nucleation"/>
    <property type="evidence" value="ECO:0007669"/>
    <property type="project" value="InterPro"/>
</dbReference>
<evidence type="ECO:0000256" key="4">
    <source>
        <dbReference type="ARBA" id="ARBA00023212"/>
    </source>
</evidence>
<dbReference type="OrthoDB" id="775571at2759"/>
<evidence type="ECO:0000256" key="5">
    <source>
        <dbReference type="RuleBase" id="RU363050"/>
    </source>
</evidence>
<dbReference type="GO" id="GO:0051225">
    <property type="term" value="P:spindle assembly"/>
    <property type="evidence" value="ECO:0007669"/>
    <property type="project" value="TreeGrafter"/>
</dbReference>
<dbReference type="Gene3D" id="1.20.120.1900">
    <property type="entry name" value="Gamma-tubulin complex, C-terminal domain"/>
    <property type="match status" value="1"/>
</dbReference>
<dbReference type="Proteomes" id="UP000256964">
    <property type="component" value="Unassembled WGS sequence"/>
</dbReference>
<sequence length="1053" mass="117735">MATSLAPTFEDLDDADPTMCSLPELRPQFFIPRLEEKPQNPIMDTLRLWKNRSRLQVDLVAQSHMLPPELQLLSEDVIKFEQAKRDQLESIWTRAVSRRHGSMNQLLSWDALRSSFNANAVPSPFLSEQSSETFASARYHVRPPIYHPDVQIVYVHVPDLYRSLLLTVSGTSSYLHIWDQAQQKFLLRGLKGRKDGQIVIVGKDEVVSASLFKRFLTIGNLMRRLELVTESPQSRHSVSHSTPIVHAFTHAISSILAYLRQMADRASPELHADPGAGALLTALWTRFEDMEHILLALAALCSREEHVEPPDYNPIPATPTDLLSLVYRHLADHIERSSPRVVTAMLAFILTTTSRSYIQILCTSVGYTTRSAHFRPTMAQGRTRQEDRDRLEVGLMDDEEIVATNQDDHEADGFPEFITAEMAEVFSRARKSLVLLCAADPEHPLLTGKHLHPEIEWLWTEEQLENMDEALAFSGSTSTIQTTTATDGESPFSSRPRDPEDVMHAFKVFDLLPGETRTSAHPAVCPNVTSLLSGTQSTSALHAFLTSFPPTLPSSTPTLAHLSARVLSPLIIHAQTLSGALVARFLTPSTHLHLHTHLVLLRGYILITAHSFKSRLQDALFYDAEDVSAAVVGSRTYAASEVENARRDRQRTRTKSGQSRSHSRAASGGNQGVQVNKEKSKEKKPRRAVGLSPSLIIGDKWPPLGSDLNFLLRTVIVDALEEGRAFREEEDDERSVVDDIAAAQKRIVEEAGWRLGFAIRDLPVGTGREKWLNPLSIEALDFLYMHYQPPPPLDVLITPAILSKYHRMFAFNLRLMRVENVVRTLFRLTRKASAPLFPTLTPSNKLLLHFRFTAHSFVMTLSSYVYDIAIGSNMDAFLGRLAAASSIDSDSRDAGLAASTSSDRPTHERAAFADVFSLAEFHSRVLDDILSSCLLRSGQKAVGDILRGCMELVLELGVFAGEIRDGNLEEYEAAPILEELWGRFRAKMSTFVKVLKALVEKEADASGLVLSDIPLHMMQGHRRVSGTTANLHQLLLRLNMSDWWTRKELSRPT</sequence>
<comment type="similarity">
    <text evidence="1 5">Belongs to the TUBGCP family.</text>
</comment>
<evidence type="ECO:0000259" key="7">
    <source>
        <dbReference type="Pfam" id="PF04130"/>
    </source>
</evidence>
<feature type="region of interest" description="Disordered" evidence="6">
    <location>
        <begin position="477"/>
        <end position="498"/>
    </location>
</feature>
<dbReference type="GO" id="GO:0005874">
    <property type="term" value="C:microtubule"/>
    <property type="evidence" value="ECO:0007669"/>
    <property type="project" value="UniProtKB-KW"/>
</dbReference>
<evidence type="ECO:0000256" key="2">
    <source>
        <dbReference type="ARBA" id="ARBA00022490"/>
    </source>
</evidence>
<dbReference type="GO" id="GO:0000278">
    <property type="term" value="P:mitotic cell cycle"/>
    <property type="evidence" value="ECO:0007669"/>
    <property type="project" value="TreeGrafter"/>
</dbReference>
<dbReference type="STRING" id="139420.A0A371DCD5"/>
<keyword evidence="2 5" id="KW-0963">Cytoplasm</keyword>
<dbReference type="GO" id="GO:0031122">
    <property type="term" value="P:cytoplasmic microtubule organization"/>
    <property type="evidence" value="ECO:0007669"/>
    <property type="project" value="TreeGrafter"/>
</dbReference>
<evidence type="ECO:0000256" key="1">
    <source>
        <dbReference type="ARBA" id="ARBA00010337"/>
    </source>
</evidence>
<evidence type="ECO:0000313" key="9">
    <source>
        <dbReference type="Proteomes" id="UP000256964"/>
    </source>
</evidence>
<evidence type="ECO:0000256" key="3">
    <source>
        <dbReference type="ARBA" id="ARBA00022701"/>
    </source>
</evidence>
<dbReference type="GO" id="GO:0051321">
    <property type="term" value="P:meiotic cell cycle"/>
    <property type="evidence" value="ECO:0007669"/>
    <property type="project" value="TreeGrafter"/>
</dbReference>
<keyword evidence="4 5" id="KW-0206">Cytoskeleton</keyword>
<dbReference type="GO" id="GO:0000930">
    <property type="term" value="C:gamma-tubulin complex"/>
    <property type="evidence" value="ECO:0007669"/>
    <property type="project" value="TreeGrafter"/>
</dbReference>
<evidence type="ECO:0000256" key="6">
    <source>
        <dbReference type="SAM" id="MobiDB-lite"/>
    </source>
</evidence>
<dbReference type="InterPro" id="IPR040457">
    <property type="entry name" value="GCP_C"/>
</dbReference>
<dbReference type="AlphaFoldDB" id="A0A371DCD5"/>
<feature type="region of interest" description="Disordered" evidence="6">
    <location>
        <begin position="640"/>
        <end position="687"/>
    </location>
</feature>
<dbReference type="GO" id="GO:0051011">
    <property type="term" value="F:microtubule minus-end binding"/>
    <property type="evidence" value="ECO:0007669"/>
    <property type="project" value="TreeGrafter"/>
</dbReference>